<evidence type="ECO:0000256" key="4">
    <source>
        <dbReference type="ARBA" id="ARBA00022679"/>
    </source>
</evidence>
<keyword evidence="4" id="KW-0808">Transferase</keyword>
<keyword evidence="5" id="KW-0012">Acyltransferase</keyword>
<keyword evidence="9" id="KW-1185">Reference proteome</keyword>
<reference evidence="8 9" key="1">
    <citation type="submission" date="2018-05" db="EMBL/GenBank/DDBJ databases">
        <title>Animal gut microbial communities from fecal samples from Wisconsin, USA.</title>
        <authorList>
            <person name="Neumann A."/>
        </authorList>
    </citation>
    <scope>NUCLEOTIDE SEQUENCE [LARGE SCALE GENOMIC DNA]</scope>
    <source>
        <strain evidence="8 9">UWS4</strain>
    </source>
</reference>
<evidence type="ECO:0000256" key="6">
    <source>
        <dbReference type="ARBA" id="ARBA00031108"/>
    </source>
</evidence>
<dbReference type="InterPro" id="IPR002505">
    <property type="entry name" value="PTA_PTB"/>
</dbReference>
<dbReference type="NCBIfam" id="NF007233">
    <property type="entry name" value="PRK09653.1"/>
    <property type="match status" value="1"/>
</dbReference>
<dbReference type="PANTHER" id="PTHR43356">
    <property type="entry name" value="PHOSPHATE ACETYLTRANSFERASE"/>
    <property type="match status" value="1"/>
</dbReference>
<dbReference type="Proteomes" id="UP000245523">
    <property type="component" value="Unassembled WGS sequence"/>
</dbReference>
<sequence>MKHVFLVAPAAAGIDLAKAAGSVLEIVKKEAASVASFAASEKVPAALRSVEADAAMEELVGIVQESSAEALVVTGVSFAESARAEWVNIQIAAALDADVILVADSDEAGALVAADFTLQKARVAFVCADGDSMNAEAVKKILASETEHRISQAEFRRNLLKLASRNLKRIVLPEGAEPRTLKAAVEVYERKIAIPVLIAKKSDVEAEAARQNLTIPAGFEIIEPSAELAEKYVPLLVELRKAKGMTEEKARLTLQDPVFLGTMMLKKNEVDGLVSGAVHSTADTVRPALQVIKCAPGVKSISSVFFVCLPSQTYVFGDCAINLNPTSEELAGIAIQSYDTAKAFNIPARVAMLSYGTGKSGKGDDVELVVNATQAIRAARPDIPVDGPLQYDAATTENVAKLKAPESAIAGKATVCIFPDLSAGNICYKAVQRSAPGVIAVGPMLQGLAKPVNDLSRGALVEDIVYTIALTSIQAQA</sequence>
<evidence type="ECO:0000313" key="8">
    <source>
        <dbReference type="EMBL" id="PWL03660.1"/>
    </source>
</evidence>
<organism evidence="8 9">
    <name type="scientific">Hallerella porci</name>
    <dbReference type="NCBI Taxonomy" id="1945871"/>
    <lineage>
        <taxon>Bacteria</taxon>
        <taxon>Pseudomonadati</taxon>
        <taxon>Fibrobacterota</taxon>
        <taxon>Fibrobacteria</taxon>
        <taxon>Fibrobacterales</taxon>
        <taxon>Fibrobacteraceae</taxon>
        <taxon>Hallerella</taxon>
    </lineage>
</organism>
<dbReference type="Gene3D" id="3.40.50.10750">
    <property type="entry name" value="Isocitrate/Isopropylmalate dehydrogenase-like"/>
    <property type="match status" value="1"/>
</dbReference>
<evidence type="ECO:0000313" key="9">
    <source>
        <dbReference type="Proteomes" id="UP000245523"/>
    </source>
</evidence>
<evidence type="ECO:0000256" key="3">
    <source>
        <dbReference type="ARBA" id="ARBA00021528"/>
    </source>
</evidence>
<dbReference type="Gene3D" id="3.40.50.10950">
    <property type="match status" value="1"/>
</dbReference>
<dbReference type="Pfam" id="PF01515">
    <property type="entry name" value="PTA_PTB"/>
    <property type="match status" value="1"/>
</dbReference>
<dbReference type="EC" id="2.3.1.8" evidence="2"/>
<gene>
    <name evidence="8" type="ORF">B0H50_10484</name>
</gene>
<dbReference type="NCBIfam" id="TIGR00651">
    <property type="entry name" value="pta"/>
    <property type="match status" value="1"/>
</dbReference>
<feature type="domain" description="Phosphate acetyl/butaryl transferase" evidence="7">
    <location>
        <begin position="155"/>
        <end position="471"/>
    </location>
</feature>
<evidence type="ECO:0000256" key="1">
    <source>
        <dbReference type="ARBA" id="ARBA00004989"/>
    </source>
</evidence>
<dbReference type="InterPro" id="IPR042113">
    <property type="entry name" value="P_AcTrfase_dom1"/>
</dbReference>
<dbReference type="RefSeq" id="WP_106197936.1">
    <property type="nucleotide sequence ID" value="NZ_JAXEIU010000025.1"/>
</dbReference>
<comment type="pathway">
    <text evidence="1">Metabolic intermediate biosynthesis; acetyl-CoA biosynthesis; acetyl-CoA from acetate: step 2/2.</text>
</comment>
<protein>
    <recommendedName>
        <fullName evidence="3">Phosphate acetyltransferase</fullName>
        <ecNumber evidence="2">2.3.1.8</ecNumber>
    </recommendedName>
    <alternativeName>
        <fullName evidence="6">Phosphotransacetylase</fullName>
    </alternativeName>
</protein>
<dbReference type="SUPFAM" id="SSF53659">
    <property type="entry name" value="Isocitrate/Isopropylmalate dehydrogenase-like"/>
    <property type="match status" value="1"/>
</dbReference>
<dbReference type="InterPro" id="IPR050500">
    <property type="entry name" value="Phos_Acetyltrans/Butyryltrans"/>
</dbReference>
<dbReference type="EMBL" id="QGHD01000004">
    <property type="protein sequence ID" value="PWL03660.1"/>
    <property type="molecule type" value="Genomic_DNA"/>
</dbReference>
<evidence type="ECO:0000256" key="5">
    <source>
        <dbReference type="ARBA" id="ARBA00023315"/>
    </source>
</evidence>
<accession>A0ABX5LT87</accession>
<proteinExistence type="predicted"/>
<evidence type="ECO:0000259" key="7">
    <source>
        <dbReference type="Pfam" id="PF01515"/>
    </source>
</evidence>
<evidence type="ECO:0000256" key="2">
    <source>
        <dbReference type="ARBA" id="ARBA00012707"/>
    </source>
</evidence>
<dbReference type="NCBIfam" id="NF004167">
    <property type="entry name" value="PRK05632.1"/>
    <property type="match status" value="1"/>
</dbReference>
<dbReference type="InterPro" id="IPR042112">
    <property type="entry name" value="P_AcTrfase_dom2"/>
</dbReference>
<dbReference type="InterPro" id="IPR004614">
    <property type="entry name" value="P_AcTrfase"/>
</dbReference>
<name>A0ABX5LT87_9BACT</name>
<comment type="caution">
    <text evidence="8">The sequence shown here is derived from an EMBL/GenBank/DDBJ whole genome shotgun (WGS) entry which is preliminary data.</text>
</comment>
<dbReference type="PANTHER" id="PTHR43356:SF3">
    <property type="entry name" value="PHOSPHATE ACETYLTRANSFERASE"/>
    <property type="match status" value="1"/>
</dbReference>